<feature type="chain" id="PRO_5034462630" evidence="1">
    <location>
        <begin position="18"/>
        <end position="148"/>
    </location>
</feature>
<evidence type="ECO:0000256" key="1">
    <source>
        <dbReference type="SAM" id="SignalP"/>
    </source>
</evidence>
<dbReference type="Proteomes" id="UP000654918">
    <property type="component" value="Unassembled WGS sequence"/>
</dbReference>
<accession>A0A8H6JX48</accession>
<dbReference type="AlphaFoldDB" id="A0A8H6JX48"/>
<proteinExistence type="predicted"/>
<keyword evidence="3" id="KW-1185">Reference proteome</keyword>
<dbReference type="EMBL" id="WIGO01000271">
    <property type="protein sequence ID" value="KAF6820395.1"/>
    <property type="molecule type" value="Genomic_DNA"/>
</dbReference>
<protein>
    <submittedName>
        <fullName evidence="2">Uncharacterized protein</fullName>
    </submittedName>
</protein>
<organism evidence="2 3">
    <name type="scientific">Colletotrichum plurivorum</name>
    <dbReference type="NCBI Taxonomy" id="2175906"/>
    <lineage>
        <taxon>Eukaryota</taxon>
        <taxon>Fungi</taxon>
        <taxon>Dikarya</taxon>
        <taxon>Ascomycota</taxon>
        <taxon>Pezizomycotina</taxon>
        <taxon>Sordariomycetes</taxon>
        <taxon>Hypocreomycetidae</taxon>
        <taxon>Glomerellales</taxon>
        <taxon>Glomerellaceae</taxon>
        <taxon>Colletotrichum</taxon>
        <taxon>Colletotrichum orchidearum species complex</taxon>
    </lineage>
</organism>
<feature type="signal peptide" evidence="1">
    <location>
        <begin position="1"/>
        <end position="17"/>
    </location>
</feature>
<keyword evidence="1" id="KW-0732">Signal</keyword>
<gene>
    <name evidence="2" type="ORF">CPLU01_12749</name>
</gene>
<name>A0A8H6JX48_9PEZI</name>
<comment type="caution">
    <text evidence="2">The sequence shown here is derived from an EMBL/GenBank/DDBJ whole genome shotgun (WGS) entry which is preliminary data.</text>
</comment>
<evidence type="ECO:0000313" key="2">
    <source>
        <dbReference type="EMBL" id="KAF6820395.1"/>
    </source>
</evidence>
<reference evidence="2" key="1">
    <citation type="journal article" date="2020" name="Phytopathology">
        <title>Genome Sequence Resources of Colletotrichum truncatum, C. plurivorum, C. musicola, and C. sojae: Four Species Pathogenic to Soybean (Glycine max).</title>
        <authorList>
            <person name="Rogerio F."/>
            <person name="Boufleur T.R."/>
            <person name="Ciampi-Guillardi M."/>
            <person name="Sukno S.A."/>
            <person name="Thon M.R."/>
            <person name="Massola Junior N.S."/>
            <person name="Baroncelli R."/>
        </authorList>
    </citation>
    <scope>NUCLEOTIDE SEQUENCE</scope>
    <source>
        <strain evidence="2">LFN00145</strain>
    </source>
</reference>
<sequence length="148" mass="16148">MAALVFLVGRIGALAWGALNRTEPQNISLSRSRRYAPYPTAAVETPDTDTDDKIISRFTEESSDTAFLGGCEWRERPSQSRPSGSYCTRTAKILGEMLRRGHRGPDHVWIHATGEKLEAFADRYGVALPGSLWTVLLGLSNAASGIPT</sequence>
<evidence type="ECO:0000313" key="3">
    <source>
        <dbReference type="Proteomes" id="UP000654918"/>
    </source>
</evidence>